<keyword evidence="1" id="KW-0812">Transmembrane</keyword>
<gene>
    <name evidence="2" type="ORF">A4G16_05965</name>
</gene>
<evidence type="ECO:0000313" key="3">
    <source>
        <dbReference type="Proteomes" id="UP000501366"/>
    </source>
</evidence>
<dbReference type="Proteomes" id="UP000501366">
    <property type="component" value="Chromosome"/>
</dbReference>
<evidence type="ECO:0000313" key="2">
    <source>
        <dbReference type="EMBL" id="QIM66947.1"/>
    </source>
</evidence>
<dbReference type="EMBL" id="CP015030">
    <property type="protein sequence ID" value="QIM66947.1"/>
    <property type="molecule type" value="Genomic_DNA"/>
</dbReference>
<keyword evidence="1" id="KW-1133">Transmembrane helix</keyword>
<proteinExistence type="predicted"/>
<evidence type="ECO:0000256" key="1">
    <source>
        <dbReference type="SAM" id="Phobius"/>
    </source>
</evidence>
<name>A0A6G8JIG6_9PAST</name>
<dbReference type="KEGG" id="mgra:A4G16_05965"/>
<dbReference type="AlphaFoldDB" id="A0A6G8JIG6"/>
<sequence length="73" mass="8968">MKELAILMLNLFIHLGLIIAPSYFVFYFFHKKSFLKDKGFLMVFLFVILIFLFFYIEKLFLTYFNIYPVIIYF</sequence>
<accession>A0A6G8JIG6</accession>
<reference evidence="2 3" key="1">
    <citation type="submission" date="2016-03" db="EMBL/GenBank/DDBJ databases">
        <authorList>
            <person name="Bojesen A.M."/>
            <person name="Planet P."/>
            <person name="Hansen M.J."/>
        </authorList>
    </citation>
    <scope>NUCLEOTIDE SEQUENCE [LARGE SCALE GENOMIC DNA]</scope>
    <source>
        <strain evidence="2 3">B 234/94</strain>
    </source>
</reference>
<protein>
    <submittedName>
        <fullName evidence="2">Uncharacterized protein</fullName>
    </submittedName>
</protein>
<feature type="transmembrane region" description="Helical" evidence="1">
    <location>
        <begin position="6"/>
        <end position="27"/>
    </location>
</feature>
<keyword evidence="1" id="KW-0472">Membrane</keyword>
<organism evidence="2 3">
    <name type="scientific">Mannheimia granulomatis</name>
    <dbReference type="NCBI Taxonomy" id="85402"/>
    <lineage>
        <taxon>Bacteria</taxon>
        <taxon>Pseudomonadati</taxon>
        <taxon>Pseudomonadota</taxon>
        <taxon>Gammaproteobacteria</taxon>
        <taxon>Pasteurellales</taxon>
        <taxon>Pasteurellaceae</taxon>
        <taxon>Mannheimia</taxon>
    </lineage>
</organism>
<feature type="transmembrane region" description="Helical" evidence="1">
    <location>
        <begin position="39"/>
        <end position="56"/>
    </location>
</feature>